<dbReference type="EMBL" id="JAJNDB010000002">
    <property type="protein sequence ID" value="MCD2194356.1"/>
    <property type="molecule type" value="Genomic_DNA"/>
</dbReference>
<dbReference type="Pfam" id="PF11305">
    <property type="entry name" value="DUF3107"/>
    <property type="match status" value="1"/>
</dbReference>
<dbReference type="InterPro" id="IPR021456">
    <property type="entry name" value="DUF3107"/>
</dbReference>
<gene>
    <name evidence="1" type="ORF">LQ327_13335</name>
</gene>
<keyword evidence="2" id="KW-1185">Reference proteome</keyword>
<protein>
    <submittedName>
        <fullName evidence="1">DUF3107 domain-containing protein</fullName>
    </submittedName>
</protein>
<name>A0ABS8P7W1_9PSEU</name>
<evidence type="ECO:0000313" key="1">
    <source>
        <dbReference type="EMBL" id="MCD2194356.1"/>
    </source>
</evidence>
<proteinExistence type="predicted"/>
<evidence type="ECO:0000313" key="2">
    <source>
        <dbReference type="Proteomes" id="UP001199469"/>
    </source>
</evidence>
<comment type="caution">
    <text evidence="1">The sequence shown here is derived from an EMBL/GenBank/DDBJ whole genome shotgun (WGS) entry which is preliminary data.</text>
</comment>
<sequence>MEVKIGVADSPRELVVSSGQTPDEVAELVDGALSGSSGTLSLVDDKGRRYLIPSTRIAYVEIAPSEVRRVGFGVGSSNS</sequence>
<reference evidence="1 2" key="1">
    <citation type="submission" date="2021-11" db="EMBL/GenBank/DDBJ databases">
        <title>Draft genome sequence of Actinomycetospora sp. SF1 isolated from the rhizosphere soil.</title>
        <authorList>
            <person name="Duangmal K."/>
            <person name="Chantavorakit T."/>
        </authorList>
    </citation>
    <scope>NUCLEOTIDE SEQUENCE [LARGE SCALE GENOMIC DNA]</scope>
    <source>
        <strain evidence="1 2">TBRC 5722</strain>
    </source>
</reference>
<dbReference type="Proteomes" id="UP001199469">
    <property type="component" value="Unassembled WGS sequence"/>
</dbReference>
<accession>A0ABS8P7W1</accession>
<organism evidence="1 2">
    <name type="scientific">Actinomycetospora endophytica</name>
    <dbReference type="NCBI Taxonomy" id="2291215"/>
    <lineage>
        <taxon>Bacteria</taxon>
        <taxon>Bacillati</taxon>
        <taxon>Actinomycetota</taxon>
        <taxon>Actinomycetes</taxon>
        <taxon>Pseudonocardiales</taxon>
        <taxon>Pseudonocardiaceae</taxon>
        <taxon>Actinomycetospora</taxon>
    </lineage>
</organism>
<dbReference type="RefSeq" id="WP_230734262.1">
    <property type="nucleotide sequence ID" value="NZ_JAJNDB010000002.1"/>
</dbReference>